<dbReference type="Pfam" id="PF12833">
    <property type="entry name" value="HTH_18"/>
    <property type="match status" value="1"/>
</dbReference>
<dbReference type="GO" id="GO:0003700">
    <property type="term" value="F:DNA-binding transcription factor activity"/>
    <property type="evidence" value="ECO:0007669"/>
    <property type="project" value="InterPro"/>
</dbReference>
<accession>A0A2W5PX01</accession>
<proteinExistence type="predicted"/>
<sequence length="296" mass="32526">MIQLLLDELSALILRHHEAAESWGALPRLHVSCSEQPALSYSQVCEPMFALVAQGSSAVMLGQRRIGCSAGQYLVVPVDLPLTAYVTQADSHRPFLGVGFRLDPAAIAALILESDPAAPAASHVPPGLAVSPLSQDLIEPLIRLLKLADRPRDIPILGPAIERELLWRLMTGEQGAIVRQIGLADGRFTQLSRVIRWIRSNFDRKLRIAELAGIAGMSVTSFHRHFLRVTSLTPLQFQKQIRLQEARTRLSSGALSAEEVCYSVGYSSPSQFSREYRRLFGRPPGVDRRSHGIGAI</sequence>
<dbReference type="PANTHER" id="PTHR43436:SF1">
    <property type="entry name" value="TRANSCRIPTIONAL REGULATORY PROTEIN"/>
    <property type="match status" value="1"/>
</dbReference>
<comment type="caution">
    <text evidence="4">The sequence shown here is derived from an EMBL/GenBank/DDBJ whole genome shotgun (WGS) entry which is preliminary data.</text>
</comment>
<dbReference type="Gene3D" id="1.10.10.60">
    <property type="entry name" value="Homeodomain-like"/>
    <property type="match status" value="2"/>
</dbReference>
<dbReference type="InterPro" id="IPR009594">
    <property type="entry name" value="Tscrpt_reg_HTH_AraC_N"/>
</dbReference>
<dbReference type="GO" id="GO:0043565">
    <property type="term" value="F:sequence-specific DNA binding"/>
    <property type="evidence" value="ECO:0007669"/>
    <property type="project" value="InterPro"/>
</dbReference>
<dbReference type="EMBL" id="QFPP01000376">
    <property type="protein sequence ID" value="PZQ66995.1"/>
    <property type="molecule type" value="Genomic_DNA"/>
</dbReference>
<evidence type="ECO:0000313" key="5">
    <source>
        <dbReference type="Proteomes" id="UP000249135"/>
    </source>
</evidence>
<dbReference type="AlphaFoldDB" id="A0A2W5PX01"/>
<keyword evidence="2" id="KW-0804">Transcription</keyword>
<dbReference type="PANTHER" id="PTHR43436">
    <property type="entry name" value="ARAC-FAMILY TRANSCRIPTIONAL REGULATOR"/>
    <property type="match status" value="1"/>
</dbReference>
<dbReference type="Pfam" id="PF06719">
    <property type="entry name" value="AraC_N"/>
    <property type="match status" value="1"/>
</dbReference>
<dbReference type="SUPFAM" id="SSF46689">
    <property type="entry name" value="Homeodomain-like"/>
    <property type="match status" value="2"/>
</dbReference>
<protein>
    <submittedName>
        <fullName evidence="4">AraC family transcriptional regulator</fullName>
    </submittedName>
</protein>
<keyword evidence="1" id="KW-0805">Transcription regulation</keyword>
<gene>
    <name evidence="4" type="ORF">DI563_22230</name>
</gene>
<feature type="domain" description="HTH araC/xylS-type" evidence="3">
    <location>
        <begin position="192"/>
        <end position="290"/>
    </location>
</feature>
<reference evidence="4 5" key="1">
    <citation type="submission" date="2017-08" db="EMBL/GenBank/DDBJ databases">
        <title>Infants hospitalized years apart are colonized by the same room-sourced microbial strains.</title>
        <authorList>
            <person name="Brooks B."/>
            <person name="Olm M.R."/>
            <person name="Firek B.A."/>
            <person name="Baker R."/>
            <person name="Thomas B.C."/>
            <person name="Morowitz M.J."/>
            <person name="Banfield J.F."/>
        </authorList>
    </citation>
    <scope>NUCLEOTIDE SEQUENCE [LARGE SCALE GENOMIC DNA]</scope>
    <source>
        <strain evidence="4">S2_005_003_R2_41</strain>
    </source>
</reference>
<dbReference type="Proteomes" id="UP000249135">
    <property type="component" value="Unassembled WGS sequence"/>
</dbReference>
<organism evidence="4 5">
    <name type="scientific">Variovorax paradoxus</name>
    <dbReference type="NCBI Taxonomy" id="34073"/>
    <lineage>
        <taxon>Bacteria</taxon>
        <taxon>Pseudomonadati</taxon>
        <taxon>Pseudomonadota</taxon>
        <taxon>Betaproteobacteria</taxon>
        <taxon>Burkholderiales</taxon>
        <taxon>Comamonadaceae</taxon>
        <taxon>Variovorax</taxon>
    </lineage>
</organism>
<evidence type="ECO:0000313" key="4">
    <source>
        <dbReference type="EMBL" id="PZQ66995.1"/>
    </source>
</evidence>
<dbReference type="InterPro" id="IPR018060">
    <property type="entry name" value="HTH_AraC"/>
</dbReference>
<dbReference type="InterPro" id="IPR009057">
    <property type="entry name" value="Homeodomain-like_sf"/>
</dbReference>
<name>A0A2W5PX01_VARPD</name>
<dbReference type="PROSITE" id="PS01124">
    <property type="entry name" value="HTH_ARAC_FAMILY_2"/>
    <property type="match status" value="1"/>
</dbReference>
<evidence type="ECO:0000256" key="2">
    <source>
        <dbReference type="ARBA" id="ARBA00023163"/>
    </source>
</evidence>
<dbReference type="SMART" id="SM00342">
    <property type="entry name" value="HTH_ARAC"/>
    <property type="match status" value="1"/>
</dbReference>
<evidence type="ECO:0000259" key="3">
    <source>
        <dbReference type="PROSITE" id="PS01124"/>
    </source>
</evidence>
<evidence type="ECO:0000256" key="1">
    <source>
        <dbReference type="ARBA" id="ARBA00023015"/>
    </source>
</evidence>